<dbReference type="EMBL" id="JAWDGP010000422">
    <property type="protein sequence ID" value="KAK3800632.1"/>
    <property type="molecule type" value="Genomic_DNA"/>
</dbReference>
<dbReference type="AlphaFoldDB" id="A0AAE1B6U4"/>
<keyword evidence="1" id="KW-1133">Transmembrane helix</keyword>
<keyword evidence="1" id="KW-0812">Transmembrane</keyword>
<dbReference type="Proteomes" id="UP001283361">
    <property type="component" value="Unassembled WGS sequence"/>
</dbReference>
<keyword evidence="3" id="KW-1185">Reference proteome</keyword>
<evidence type="ECO:0000313" key="2">
    <source>
        <dbReference type="EMBL" id="KAK3800632.1"/>
    </source>
</evidence>
<feature type="transmembrane region" description="Helical" evidence="1">
    <location>
        <begin position="26"/>
        <end position="47"/>
    </location>
</feature>
<evidence type="ECO:0000256" key="1">
    <source>
        <dbReference type="SAM" id="Phobius"/>
    </source>
</evidence>
<gene>
    <name evidence="2" type="ORF">RRG08_003039</name>
</gene>
<sequence>MKVRELPSPRGPDHQSWDVSSVTGGVATLLALCLVLVCLNASLLLVVKVEETLKSKRDWKALAKCGANLFSIPREPRITQFGVFADSTVEP</sequence>
<organism evidence="2 3">
    <name type="scientific">Elysia crispata</name>
    <name type="common">lettuce slug</name>
    <dbReference type="NCBI Taxonomy" id="231223"/>
    <lineage>
        <taxon>Eukaryota</taxon>
        <taxon>Metazoa</taxon>
        <taxon>Spiralia</taxon>
        <taxon>Lophotrochozoa</taxon>
        <taxon>Mollusca</taxon>
        <taxon>Gastropoda</taxon>
        <taxon>Heterobranchia</taxon>
        <taxon>Euthyneura</taxon>
        <taxon>Panpulmonata</taxon>
        <taxon>Sacoglossa</taxon>
        <taxon>Placobranchoidea</taxon>
        <taxon>Plakobranchidae</taxon>
        <taxon>Elysia</taxon>
    </lineage>
</organism>
<reference evidence="2" key="1">
    <citation type="journal article" date="2023" name="G3 (Bethesda)">
        <title>A reference genome for the long-term kleptoplast-retaining sea slug Elysia crispata morphotype clarki.</title>
        <authorList>
            <person name="Eastman K.E."/>
            <person name="Pendleton A.L."/>
            <person name="Shaikh M.A."/>
            <person name="Suttiyut T."/>
            <person name="Ogas R."/>
            <person name="Tomko P."/>
            <person name="Gavelis G."/>
            <person name="Widhalm J.R."/>
            <person name="Wisecaver J.H."/>
        </authorList>
    </citation>
    <scope>NUCLEOTIDE SEQUENCE</scope>
    <source>
        <strain evidence="2">ECLA1</strain>
    </source>
</reference>
<name>A0AAE1B6U4_9GAST</name>
<evidence type="ECO:0000313" key="3">
    <source>
        <dbReference type="Proteomes" id="UP001283361"/>
    </source>
</evidence>
<keyword evidence="1" id="KW-0472">Membrane</keyword>
<proteinExistence type="predicted"/>
<protein>
    <submittedName>
        <fullName evidence="2">Uncharacterized protein</fullName>
    </submittedName>
</protein>
<accession>A0AAE1B6U4</accession>
<comment type="caution">
    <text evidence="2">The sequence shown here is derived from an EMBL/GenBank/DDBJ whole genome shotgun (WGS) entry which is preliminary data.</text>
</comment>